<feature type="region of interest" description="Disordered" evidence="1">
    <location>
        <begin position="1"/>
        <end position="20"/>
    </location>
</feature>
<gene>
    <name evidence="2" type="ORF">PF006_g23062</name>
</gene>
<feature type="non-terminal residue" evidence="2">
    <location>
        <position position="43"/>
    </location>
</feature>
<comment type="caution">
    <text evidence="2">The sequence shown here is derived from an EMBL/GenBank/DDBJ whole genome shotgun (WGS) entry which is preliminary data.</text>
</comment>
<evidence type="ECO:0000313" key="3">
    <source>
        <dbReference type="Proteomes" id="UP000440732"/>
    </source>
</evidence>
<protein>
    <submittedName>
        <fullName evidence="2">Uncharacterized protein</fullName>
    </submittedName>
</protein>
<dbReference type="Proteomes" id="UP000440732">
    <property type="component" value="Unassembled WGS sequence"/>
</dbReference>
<accession>A0A6A3RLD2</accession>
<organism evidence="2 3">
    <name type="scientific">Phytophthora fragariae</name>
    <dbReference type="NCBI Taxonomy" id="53985"/>
    <lineage>
        <taxon>Eukaryota</taxon>
        <taxon>Sar</taxon>
        <taxon>Stramenopiles</taxon>
        <taxon>Oomycota</taxon>
        <taxon>Peronosporomycetes</taxon>
        <taxon>Peronosporales</taxon>
        <taxon>Peronosporaceae</taxon>
        <taxon>Phytophthora</taxon>
    </lineage>
</organism>
<proteinExistence type="predicted"/>
<dbReference type="AlphaFoldDB" id="A0A6A3RLD2"/>
<name>A0A6A3RLD2_9STRA</name>
<dbReference type="EMBL" id="QXGA01002324">
    <property type="protein sequence ID" value="KAE9099755.1"/>
    <property type="molecule type" value="Genomic_DNA"/>
</dbReference>
<sequence>MWKKIRRRLKTKSPKFMHGGRHVKRRVAWIPSHSYHGTAQDPH</sequence>
<reference evidence="2 3" key="1">
    <citation type="submission" date="2018-08" db="EMBL/GenBank/DDBJ databases">
        <title>Genomic investigation of the strawberry pathogen Phytophthora fragariae indicates pathogenicity is determined by transcriptional variation in three key races.</title>
        <authorList>
            <person name="Adams T.M."/>
            <person name="Armitage A.D."/>
            <person name="Sobczyk M.K."/>
            <person name="Bates H.J."/>
            <person name="Dunwell J.M."/>
            <person name="Nellist C.F."/>
            <person name="Harrison R.J."/>
        </authorList>
    </citation>
    <scope>NUCLEOTIDE SEQUENCE [LARGE SCALE GENOMIC DNA]</scope>
    <source>
        <strain evidence="2 3">NOV-5</strain>
    </source>
</reference>
<evidence type="ECO:0000313" key="2">
    <source>
        <dbReference type="EMBL" id="KAE9099755.1"/>
    </source>
</evidence>
<evidence type="ECO:0000256" key="1">
    <source>
        <dbReference type="SAM" id="MobiDB-lite"/>
    </source>
</evidence>